<dbReference type="PANTHER" id="PTHR21567">
    <property type="entry name" value="CLASP"/>
    <property type="match status" value="1"/>
</dbReference>
<dbReference type="InterPro" id="IPR024395">
    <property type="entry name" value="CLASP_N_dom"/>
</dbReference>
<name>A0A9P0ILR5_APHGO</name>
<feature type="compositionally biased region" description="Basic and acidic residues" evidence="1">
    <location>
        <begin position="362"/>
        <end position="375"/>
    </location>
</feature>
<evidence type="ECO:0000259" key="2">
    <source>
        <dbReference type="SMART" id="SM01349"/>
    </source>
</evidence>
<keyword evidence="4" id="KW-1185">Reference proteome</keyword>
<sequence length="767" mass="85213">MQTATLRPDVRLSADPVSTPEKFRSGHCHLELTPVWQYVIKKNRFPANVDRQEVFAELAVRLQHPEWQVRLHGSRVLAYVIPAVGPQLDALMSPTILPAVITNLAHFSPALRSSSMDAILVYVQHSADPEFVLKSMIVQGLDISGAKSSLTVNVMECVPVVLQQIVKRNGERPIAIPTFVHLVTALSNKMVQATFQQAAVYCLDRVKEIVGRNKFDHYLETFHPIIKKDFEVLCEVYRISSSSGRDSSISSYDDEDDRDVETPKTPRRVTFGGELIKIRSPDVSDDYHEVQKSTGIPIPIKPALSIPKHPKNEVENTSIKLPLSRQRNYKNMKTDKTFKNFESSVRTTFSVTVVPEISRQEHNNRMTDIDDDSRRTLIRSVDNSGDDNDERTNSSGGELYDARRQTPANRTSSNILVEKSDFGAIMGTRRVNHDDRLLPQQQVIDDHKQPPMQPEIYSDAGLVKPANVKLHNTATMSITSAEVQSQNDKKPVAEVKPTKSNVQPSAPLAASTTVRKRSVGTNLKNKRSSEMGPNFTPFNEPQRALQLVSTQINSSEWEAAVTGLQNISRLSMFHGKELRPGSLQPFARNVAKHIKCLRSQVARAACTAAQKMFTYVPKSMEPDIEEIASALFPRTADTNKFLRVQSTEALNAMVDNVNPIKCVHVITAKGIKHGNRMVRAEACRLLARVVDKLGVSGTLHLPSDARDAVITAATSMVFDNTPTSRQAAQHILTRLSEDPRGAALISSVASPNVKATLNKSLSRIFLK</sequence>
<dbReference type="AlphaFoldDB" id="A0A9P0ILR5"/>
<feature type="region of interest" description="Disordered" evidence="1">
    <location>
        <begin position="362"/>
        <end position="413"/>
    </location>
</feature>
<feature type="region of interest" description="Disordered" evidence="1">
    <location>
        <begin position="243"/>
        <end position="266"/>
    </location>
</feature>
<proteinExistence type="predicted"/>
<dbReference type="GO" id="GO:0005929">
    <property type="term" value="C:cilium"/>
    <property type="evidence" value="ECO:0007669"/>
    <property type="project" value="TreeGrafter"/>
</dbReference>
<dbReference type="GO" id="GO:0005881">
    <property type="term" value="C:cytoplasmic microtubule"/>
    <property type="evidence" value="ECO:0007669"/>
    <property type="project" value="TreeGrafter"/>
</dbReference>
<dbReference type="SMART" id="SM01349">
    <property type="entry name" value="TOG"/>
    <property type="match status" value="1"/>
</dbReference>
<dbReference type="EMBL" id="OU899034">
    <property type="protein sequence ID" value="CAH1708344.1"/>
    <property type="molecule type" value="Genomic_DNA"/>
</dbReference>
<dbReference type="GO" id="GO:0008017">
    <property type="term" value="F:microtubule binding"/>
    <property type="evidence" value="ECO:0007669"/>
    <property type="project" value="TreeGrafter"/>
</dbReference>
<reference evidence="3" key="2">
    <citation type="submission" date="2022-10" db="EMBL/GenBank/DDBJ databases">
        <authorList>
            <consortium name="ENA_rothamsted_submissions"/>
            <consortium name="culmorum"/>
            <person name="King R."/>
        </authorList>
    </citation>
    <scope>NUCLEOTIDE SEQUENCE</scope>
</reference>
<accession>A0A9P0ILR5</accession>
<dbReference type="PANTHER" id="PTHR21567:SF87">
    <property type="entry name" value="CRESCERIN-LIKE PROTEIN CHE-12"/>
    <property type="match status" value="1"/>
</dbReference>
<dbReference type="Proteomes" id="UP001154329">
    <property type="component" value="Chromosome 1"/>
</dbReference>
<dbReference type="InterPro" id="IPR011989">
    <property type="entry name" value="ARM-like"/>
</dbReference>
<dbReference type="GO" id="GO:0000226">
    <property type="term" value="P:microtubule cytoskeleton organization"/>
    <property type="evidence" value="ECO:0007669"/>
    <property type="project" value="UniProtKB-ARBA"/>
</dbReference>
<feature type="domain" description="TOG" evidence="2">
    <location>
        <begin position="534"/>
        <end position="761"/>
    </location>
</feature>
<dbReference type="SUPFAM" id="SSF48371">
    <property type="entry name" value="ARM repeat"/>
    <property type="match status" value="1"/>
</dbReference>
<dbReference type="InterPro" id="IPR034085">
    <property type="entry name" value="TOG"/>
</dbReference>
<reference evidence="3" key="1">
    <citation type="submission" date="2022-02" db="EMBL/GenBank/DDBJ databases">
        <authorList>
            <person name="King R."/>
        </authorList>
    </citation>
    <scope>NUCLEOTIDE SEQUENCE</scope>
</reference>
<feature type="region of interest" description="Disordered" evidence="1">
    <location>
        <begin position="493"/>
        <end position="538"/>
    </location>
</feature>
<evidence type="ECO:0000313" key="3">
    <source>
        <dbReference type="EMBL" id="CAH1708344.1"/>
    </source>
</evidence>
<protein>
    <recommendedName>
        <fullName evidence="2">TOG domain-containing protein</fullName>
    </recommendedName>
</protein>
<dbReference type="InterPro" id="IPR016024">
    <property type="entry name" value="ARM-type_fold"/>
</dbReference>
<gene>
    <name evidence="3" type="ORF">APHIGO_LOCUS378</name>
</gene>
<dbReference type="Pfam" id="PF12348">
    <property type="entry name" value="CLASP_N"/>
    <property type="match status" value="1"/>
</dbReference>
<evidence type="ECO:0000256" key="1">
    <source>
        <dbReference type="SAM" id="MobiDB-lite"/>
    </source>
</evidence>
<dbReference type="Gene3D" id="1.25.10.10">
    <property type="entry name" value="Leucine-rich Repeat Variant"/>
    <property type="match status" value="2"/>
</dbReference>
<evidence type="ECO:0000313" key="4">
    <source>
        <dbReference type="Proteomes" id="UP001154329"/>
    </source>
</evidence>
<organism evidence="3 4">
    <name type="scientific">Aphis gossypii</name>
    <name type="common">Cotton aphid</name>
    <dbReference type="NCBI Taxonomy" id="80765"/>
    <lineage>
        <taxon>Eukaryota</taxon>
        <taxon>Metazoa</taxon>
        <taxon>Ecdysozoa</taxon>
        <taxon>Arthropoda</taxon>
        <taxon>Hexapoda</taxon>
        <taxon>Insecta</taxon>
        <taxon>Pterygota</taxon>
        <taxon>Neoptera</taxon>
        <taxon>Paraneoptera</taxon>
        <taxon>Hemiptera</taxon>
        <taxon>Sternorrhyncha</taxon>
        <taxon>Aphidomorpha</taxon>
        <taxon>Aphidoidea</taxon>
        <taxon>Aphididae</taxon>
        <taxon>Aphidini</taxon>
        <taxon>Aphis</taxon>
        <taxon>Aphis</taxon>
    </lineage>
</organism>